<reference evidence="9 10" key="1">
    <citation type="journal article" date="2016" name="Mol. Biol. Evol.">
        <title>Comparative Genomics of Early-Diverging Mushroom-Forming Fungi Provides Insights into the Origins of Lignocellulose Decay Capabilities.</title>
        <authorList>
            <person name="Nagy L.G."/>
            <person name="Riley R."/>
            <person name="Tritt A."/>
            <person name="Adam C."/>
            <person name="Daum C."/>
            <person name="Floudas D."/>
            <person name="Sun H."/>
            <person name="Yadav J.S."/>
            <person name="Pangilinan J."/>
            <person name="Larsson K.H."/>
            <person name="Matsuura K."/>
            <person name="Barry K."/>
            <person name="Labutti K."/>
            <person name="Kuo R."/>
            <person name="Ohm R.A."/>
            <person name="Bhattacharya S.S."/>
            <person name="Shirouzu T."/>
            <person name="Yoshinaga Y."/>
            <person name="Martin F.M."/>
            <person name="Grigoriev I.V."/>
            <person name="Hibbett D.S."/>
        </authorList>
    </citation>
    <scope>NUCLEOTIDE SEQUENCE [LARGE SCALE GENOMIC DNA]</scope>
    <source>
        <strain evidence="9 10">L-15889</strain>
    </source>
</reference>
<dbReference type="InterPro" id="IPR017938">
    <property type="entry name" value="Riboflavin_synthase-like_b-brl"/>
</dbReference>
<dbReference type="EMBL" id="KV429033">
    <property type="protein sequence ID" value="KZT74286.1"/>
    <property type="molecule type" value="Genomic_DNA"/>
</dbReference>
<feature type="binding site" evidence="6">
    <location>
        <position position="169"/>
    </location>
    <ligand>
        <name>FAD</name>
        <dbReference type="ChEBI" id="CHEBI:57692"/>
    </ligand>
</feature>
<evidence type="ECO:0000259" key="8">
    <source>
        <dbReference type="PROSITE" id="PS51384"/>
    </source>
</evidence>
<evidence type="ECO:0000256" key="2">
    <source>
        <dbReference type="ARBA" id="ARBA00006105"/>
    </source>
</evidence>
<feature type="binding site" evidence="6">
    <location>
        <position position="218"/>
    </location>
    <ligand>
        <name>FAD</name>
        <dbReference type="ChEBI" id="CHEBI:57692"/>
    </ligand>
</feature>
<name>A0A165U244_9APHY</name>
<evidence type="ECO:0000256" key="6">
    <source>
        <dbReference type="PIRSR" id="PIRSR601834-1"/>
    </source>
</evidence>
<comment type="cofactor">
    <cofactor evidence="1 6">
        <name>FAD</name>
        <dbReference type="ChEBI" id="CHEBI:57692"/>
    </cofactor>
</comment>
<keyword evidence="10" id="KW-1185">Reference proteome</keyword>
<feature type="domain" description="FAD-binding FR-type" evidence="8">
    <location>
        <begin position="95"/>
        <end position="201"/>
    </location>
</feature>
<dbReference type="PANTHER" id="PTHR19370:SF189">
    <property type="entry name" value="CYTOCHROME C MITOCHONDRIAL IMPORT FACTOR CYC2"/>
    <property type="match status" value="1"/>
</dbReference>
<dbReference type="CDD" id="cd06183">
    <property type="entry name" value="cyt_b5_reduct_like"/>
    <property type="match status" value="1"/>
</dbReference>
<dbReference type="OrthoDB" id="432685at2759"/>
<evidence type="ECO:0000313" key="9">
    <source>
        <dbReference type="EMBL" id="KZT74286.1"/>
    </source>
</evidence>
<keyword evidence="7" id="KW-0472">Membrane</keyword>
<dbReference type="SUPFAM" id="SSF63380">
    <property type="entry name" value="Riboflavin synthase domain-like"/>
    <property type="match status" value="1"/>
</dbReference>
<keyword evidence="5" id="KW-0560">Oxidoreductase</keyword>
<organism evidence="9 10">
    <name type="scientific">Daedalea quercina L-15889</name>
    <dbReference type="NCBI Taxonomy" id="1314783"/>
    <lineage>
        <taxon>Eukaryota</taxon>
        <taxon>Fungi</taxon>
        <taxon>Dikarya</taxon>
        <taxon>Basidiomycota</taxon>
        <taxon>Agaricomycotina</taxon>
        <taxon>Agaricomycetes</taxon>
        <taxon>Polyporales</taxon>
        <taxon>Fomitopsis</taxon>
    </lineage>
</organism>
<dbReference type="InterPro" id="IPR001433">
    <property type="entry name" value="OxRdtase_FAD/NAD-bd"/>
</dbReference>
<dbReference type="InterPro" id="IPR039261">
    <property type="entry name" value="FNR_nucleotide-bd"/>
</dbReference>
<feature type="binding site" evidence="6">
    <location>
        <position position="176"/>
    </location>
    <ligand>
        <name>FAD</name>
        <dbReference type="ChEBI" id="CHEBI:57692"/>
    </ligand>
</feature>
<dbReference type="PRINTS" id="PR00406">
    <property type="entry name" value="CYTB5RDTASE"/>
</dbReference>
<dbReference type="Gene3D" id="3.40.50.80">
    <property type="entry name" value="Nucleotide-binding domain of ferredoxin-NADP reductase (FNR) module"/>
    <property type="match status" value="1"/>
</dbReference>
<dbReference type="Pfam" id="PF00175">
    <property type="entry name" value="NAD_binding_1"/>
    <property type="match status" value="1"/>
</dbReference>
<proteinExistence type="inferred from homology"/>
<dbReference type="GO" id="GO:0016491">
    <property type="term" value="F:oxidoreductase activity"/>
    <property type="evidence" value="ECO:0007669"/>
    <property type="project" value="UniProtKB-KW"/>
</dbReference>
<keyword evidence="3 6" id="KW-0285">Flavoprotein</keyword>
<dbReference type="Pfam" id="PF00970">
    <property type="entry name" value="FAD_binding_6"/>
    <property type="match status" value="1"/>
</dbReference>
<gene>
    <name evidence="9" type="ORF">DAEQUDRAFT_748257</name>
</gene>
<keyword evidence="7" id="KW-0812">Transmembrane</keyword>
<evidence type="ECO:0000256" key="7">
    <source>
        <dbReference type="SAM" id="Phobius"/>
    </source>
</evidence>
<dbReference type="Proteomes" id="UP000076727">
    <property type="component" value="Unassembled WGS sequence"/>
</dbReference>
<dbReference type="STRING" id="1314783.A0A165U244"/>
<dbReference type="GO" id="GO:0005739">
    <property type="term" value="C:mitochondrion"/>
    <property type="evidence" value="ECO:0007669"/>
    <property type="project" value="TreeGrafter"/>
</dbReference>
<feature type="binding site" evidence="6">
    <location>
        <position position="152"/>
    </location>
    <ligand>
        <name>FAD</name>
        <dbReference type="ChEBI" id="CHEBI:57692"/>
    </ligand>
</feature>
<dbReference type="InterPro" id="IPR017927">
    <property type="entry name" value="FAD-bd_FR_type"/>
</dbReference>
<dbReference type="InterPro" id="IPR001834">
    <property type="entry name" value="CBR-like"/>
</dbReference>
<dbReference type="AlphaFoldDB" id="A0A165U244"/>
<accession>A0A165U244</accession>
<evidence type="ECO:0000313" key="10">
    <source>
        <dbReference type="Proteomes" id="UP000076727"/>
    </source>
</evidence>
<dbReference type="PANTHER" id="PTHR19370">
    <property type="entry name" value="NADH-CYTOCHROME B5 REDUCTASE"/>
    <property type="match status" value="1"/>
</dbReference>
<dbReference type="PROSITE" id="PS51384">
    <property type="entry name" value="FAD_FR"/>
    <property type="match status" value="1"/>
</dbReference>
<sequence>MFRPSLIIRRPHARLYQPSHRPHLQLQLRHAHAQQGRPAYKPLPPRQSSRMTNWLYFGALWFTMVGVGSWVTYYFNEESGSKKSATSRDTLLRPMHFIPASLSASEECSDPDTRLITLTLPPGAVPDPKDPIFNPIWSVWIKDDDIMTERPYTPLEGIDERGRMKFWIKKYEKGEVGRWLHSKKVGNRIELRGPLSTWLWDDNKWDEVVMISGGTGITPFYQLLHAKLLKDPTNVPTKTRFTLLHSSRRLVELPPAAILGPLLSASKAHPDRLRLSLFVDSTEGPAHPSVGASDVQVGRITTGTIERALSSDSGRSWWRSLLGVGSHSEPLEDKKILFLVCGPESMITAIAGPYGRNFSQGVVGGVLGSLGYKNHQVWKL</sequence>
<keyword evidence="4 6" id="KW-0274">FAD</keyword>
<dbReference type="InterPro" id="IPR008333">
    <property type="entry name" value="Cbr1-like_FAD-bd_dom"/>
</dbReference>
<evidence type="ECO:0000256" key="1">
    <source>
        <dbReference type="ARBA" id="ARBA00001974"/>
    </source>
</evidence>
<feature type="binding site" evidence="6">
    <location>
        <position position="150"/>
    </location>
    <ligand>
        <name>FAD</name>
        <dbReference type="ChEBI" id="CHEBI:57692"/>
    </ligand>
</feature>
<comment type="similarity">
    <text evidence="2">Belongs to the flavoprotein pyridine nucleotide cytochrome reductase family.</text>
</comment>
<evidence type="ECO:0000256" key="3">
    <source>
        <dbReference type="ARBA" id="ARBA00022630"/>
    </source>
</evidence>
<evidence type="ECO:0000256" key="5">
    <source>
        <dbReference type="ARBA" id="ARBA00023002"/>
    </source>
</evidence>
<evidence type="ECO:0000256" key="4">
    <source>
        <dbReference type="ARBA" id="ARBA00022827"/>
    </source>
</evidence>
<keyword evidence="7" id="KW-1133">Transmembrane helix</keyword>
<feature type="transmembrane region" description="Helical" evidence="7">
    <location>
        <begin position="54"/>
        <end position="75"/>
    </location>
</feature>
<dbReference type="Gene3D" id="2.40.30.10">
    <property type="entry name" value="Translation factors"/>
    <property type="match status" value="1"/>
</dbReference>
<feature type="binding site" evidence="6">
    <location>
        <position position="151"/>
    </location>
    <ligand>
        <name>FAD</name>
        <dbReference type="ChEBI" id="CHEBI:57692"/>
    </ligand>
</feature>
<protein>
    <submittedName>
        <fullName evidence="9">Ferredoxin reductase-like protein</fullName>
    </submittedName>
</protein>
<dbReference type="SUPFAM" id="SSF52343">
    <property type="entry name" value="Ferredoxin reductase-like, C-terminal NADP-linked domain"/>
    <property type="match status" value="1"/>
</dbReference>